<dbReference type="AlphaFoldDB" id="A0ABD0M3N4"/>
<gene>
    <name evidence="1" type="ORF">BaRGS_00002541</name>
</gene>
<name>A0ABD0M3N4_9CAEN</name>
<accession>A0ABD0M3N4</accession>
<organism evidence="1 2">
    <name type="scientific">Batillaria attramentaria</name>
    <dbReference type="NCBI Taxonomy" id="370345"/>
    <lineage>
        <taxon>Eukaryota</taxon>
        <taxon>Metazoa</taxon>
        <taxon>Spiralia</taxon>
        <taxon>Lophotrochozoa</taxon>
        <taxon>Mollusca</taxon>
        <taxon>Gastropoda</taxon>
        <taxon>Caenogastropoda</taxon>
        <taxon>Sorbeoconcha</taxon>
        <taxon>Cerithioidea</taxon>
        <taxon>Batillariidae</taxon>
        <taxon>Batillaria</taxon>
    </lineage>
</organism>
<reference evidence="1 2" key="1">
    <citation type="journal article" date="2023" name="Sci. Data">
        <title>Genome assembly of the Korean intertidal mud-creeper Batillaria attramentaria.</title>
        <authorList>
            <person name="Patra A.K."/>
            <person name="Ho P.T."/>
            <person name="Jun S."/>
            <person name="Lee S.J."/>
            <person name="Kim Y."/>
            <person name="Won Y.J."/>
        </authorList>
    </citation>
    <scope>NUCLEOTIDE SEQUENCE [LARGE SCALE GENOMIC DNA]</scope>
    <source>
        <strain evidence="1">Wonlab-2016</strain>
    </source>
</reference>
<comment type="caution">
    <text evidence="1">The sequence shown here is derived from an EMBL/GenBank/DDBJ whole genome shotgun (WGS) entry which is preliminary data.</text>
</comment>
<proteinExistence type="predicted"/>
<dbReference type="Proteomes" id="UP001519460">
    <property type="component" value="Unassembled WGS sequence"/>
</dbReference>
<evidence type="ECO:0000313" key="2">
    <source>
        <dbReference type="Proteomes" id="UP001519460"/>
    </source>
</evidence>
<sequence>MLADTSIRGTAHVVWVSPVKQRVDRQGARCGGRPIEPGSGCRLIGSGGRRWGAPGINSGRQRARCEILACRYGLHTPSAPLLLLVAMRYRVPRYRAKRQSEGLGPALPSVVFRHKMNDLLRFISS</sequence>
<evidence type="ECO:0000313" key="1">
    <source>
        <dbReference type="EMBL" id="KAK7506429.1"/>
    </source>
</evidence>
<protein>
    <submittedName>
        <fullName evidence="1">Uncharacterized protein</fullName>
    </submittedName>
</protein>
<dbReference type="EMBL" id="JACVVK020000007">
    <property type="protein sequence ID" value="KAK7506429.1"/>
    <property type="molecule type" value="Genomic_DNA"/>
</dbReference>
<keyword evidence="2" id="KW-1185">Reference proteome</keyword>